<dbReference type="eggNOG" id="KOG2426">
    <property type="taxonomic scope" value="Eukaryota"/>
</dbReference>
<dbReference type="PROSITE" id="PS51480">
    <property type="entry name" value="DHAL"/>
    <property type="match status" value="1"/>
</dbReference>
<dbReference type="EMBL" id="BX284605">
    <property type="protein sequence ID" value="CCD71686.1"/>
    <property type="molecule type" value="Genomic_DNA"/>
</dbReference>
<dbReference type="InterPro" id="IPR004006">
    <property type="entry name" value="DhaK_dom"/>
</dbReference>
<dbReference type="GO" id="GO:0034012">
    <property type="term" value="F:FAD-AMP lyase (cyclizing) activity"/>
    <property type="evidence" value="ECO:0007669"/>
    <property type="project" value="UniProtKB-EC"/>
</dbReference>
<dbReference type="OrthoDB" id="1724672at2759"/>
<proteinExistence type="evidence at protein level"/>
<comment type="function">
    <text evidence="11">Catalyzes both the phosphorylation of dihydroxyacetone and of glyceraldehyde, and the splitting of ribonucleoside diphosphate-X compounds among which FAD is the best substrate. Represses IFIH1-mediated cellular antiviral response.</text>
</comment>
<evidence type="ECO:0000256" key="3">
    <source>
        <dbReference type="ARBA" id="ARBA00012578"/>
    </source>
</evidence>
<dbReference type="PhylomeDB" id="Q9N5C4"/>
<comment type="subunit">
    <text evidence="12">Homodimer. Interacts with IFIH1 (via the CARD domains), the interaction is inhibited by viral infection.</text>
</comment>
<dbReference type="FunCoup" id="Q9N5C4">
    <property type="interactions" value="1108"/>
</dbReference>
<dbReference type="GO" id="GO:0050354">
    <property type="term" value="F:triokinase activity"/>
    <property type="evidence" value="ECO:0007669"/>
    <property type="project" value="UniProtKB-EC"/>
</dbReference>
<dbReference type="FunFam" id="3.30.1180.20:FF:000004">
    <property type="entry name" value="Probable dihydroxyacetone kinase"/>
    <property type="match status" value="1"/>
</dbReference>
<feature type="binding site" evidence="17">
    <location>
        <position position="111"/>
    </location>
    <ligand>
        <name>substrate</name>
    </ligand>
</feature>
<feature type="domain" description="DhaK" evidence="19">
    <location>
        <begin position="8"/>
        <end position="329"/>
    </location>
</feature>
<dbReference type="AlphaFoldDB" id="Q9N5C4"/>
<comment type="catalytic activity">
    <reaction evidence="14">
        <text>FAD = riboflavin cyclic-4',5'-phosphate + AMP + H(+)</text>
        <dbReference type="Rhea" id="RHEA:13729"/>
        <dbReference type="ChEBI" id="CHEBI:15378"/>
        <dbReference type="ChEBI" id="CHEBI:57692"/>
        <dbReference type="ChEBI" id="CHEBI:76202"/>
        <dbReference type="ChEBI" id="CHEBI:456215"/>
        <dbReference type="EC" id="4.6.1.15"/>
    </reaction>
</comment>
<evidence type="ECO:0000256" key="14">
    <source>
        <dbReference type="ARBA" id="ARBA00048526"/>
    </source>
</evidence>
<dbReference type="PeptideAtlas" id="Q9N5C4"/>
<evidence type="ECO:0000256" key="10">
    <source>
        <dbReference type="ARBA" id="ARBA00032426"/>
    </source>
</evidence>
<evidence type="ECO:0000256" key="11">
    <source>
        <dbReference type="ARBA" id="ARBA00045490"/>
    </source>
</evidence>
<evidence type="ECO:0000259" key="18">
    <source>
        <dbReference type="PROSITE" id="PS51480"/>
    </source>
</evidence>
<evidence type="ECO:0000256" key="6">
    <source>
        <dbReference type="ARBA" id="ARBA00022741"/>
    </source>
</evidence>
<evidence type="ECO:0000256" key="4">
    <source>
        <dbReference type="ARBA" id="ARBA00018932"/>
    </source>
</evidence>
<evidence type="ECO:0000259" key="19">
    <source>
        <dbReference type="PROSITE" id="PS51481"/>
    </source>
</evidence>
<accession>Q9N5C4</accession>
<gene>
    <name evidence="20" type="ORF">CELE_W02H5.8</name>
    <name evidence="20 22" type="ORF">W02H5.8</name>
</gene>
<dbReference type="KEGG" id="cel:CELE_W02H5.8"/>
<dbReference type="Gene3D" id="3.40.50.10440">
    <property type="entry name" value="Dihydroxyacetone kinase, domain 1"/>
    <property type="match status" value="1"/>
</dbReference>
<sequence>MSKKFVNKAEEAVDDALFGLVSSNSNVKFHKSCRRVVHITDLNPSHHVSLIAGGGSGHEPYAAGYVGKGLLTAAIAGNVFASPPSRNVQAALEATRGEAGAILFVINYTGDRLNFGLAAERFNASGGTARVVTIADDVAIDSPNSKVGRRGLAGAVLTIKIAGAMAWEGKSLDEIYETSQKVVSSMGTLGVSLYTGSLPGKNRETELPDDQIEVGLGIHGEPGKFRAQFGSANRIVHSLLDTLRSKMEMREGEKFVVLVNNLGSVSQLEMNIVNGEVLRYFEDHKIGITRFFSGIYMTSLDGHGVSVTILRADDSMLQYLDAPAAAPGWIPALSVQKCVDHQEISDSSSQGDLISEIPASGVTVNAQLVEACVGGVVDAMLESEKHLNQLDAYAGDGDCGSTFAGAAEAIRKQTSGLNYTHPETLLKQLSIIFEQTVGGTSGALYALMFSSAAQSFAQRSQRGEKIDRTSILEALDKANRAVQKYGGARVGDRTMVDGLDAMVEELRKGFSGNEESLDAIFEAAVKASEKAAKATASQTATVGRASYTSSEAQTKPDAGATAISLWLRACWTAYKSEK</sequence>
<keyword evidence="23" id="KW-1267">Proteomics identification</keyword>
<evidence type="ECO:0000256" key="16">
    <source>
        <dbReference type="PIRSR" id="PIRSR612734-1"/>
    </source>
</evidence>
<dbReference type="Pfam" id="PF02733">
    <property type="entry name" value="Dak1"/>
    <property type="match status" value="1"/>
</dbReference>
<dbReference type="EC" id="2.7.1.28" evidence="2"/>
<reference evidence="20 21" key="1">
    <citation type="journal article" date="1998" name="Science">
        <title>Genome sequence of the nematode C. elegans: a platform for investigating biology.</title>
        <authorList>
            <consortium name="The C. elegans sequencing consortium"/>
            <person name="Sulson J.E."/>
            <person name="Waterston R."/>
        </authorList>
    </citation>
    <scope>NUCLEOTIDE SEQUENCE [LARGE SCALE GENOMIC DNA]</scope>
    <source>
        <strain evidence="20 21">Bristol N2</strain>
    </source>
</reference>
<dbReference type="RefSeq" id="NP_503724.1">
    <property type="nucleotide sequence ID" value="NM_071323.4"/>
</dbReference>
<dbReference type="PROSITE" id="PS51481">
    <property type="entry name" value="DHAK"/>
    <property type="match status" value="1"/>
</dbReference>
<keyword evidence="5" id="KW-0808">Transferase</keyword>
<dbReference type="OMA" id="ALNMNGF"/>
<dbReference type="GO" id="GO:0005829">
    <property type="term" value="C:cytosol"/>
    <property type="evidence" value="ECO:0000318"/>
    <property type="project" value="GO_Central"/>
</dbReference>
<dbReference type="CTD" id="178730"/>
<dbReference type="FunFam" id="3.40.50.10440:FF:000001">
    <property type="entry name" value="Dihydroxyacetone kinase, DhaK subunit"/>
    <property type="match status" value="1"/>
</dbReference>
<dbReference type="InterPro" id="IPR036117">
    <property type="entry name" value="DhaL_dom_sf"/>
</dbReference>
<dbReference type="WormBase" id="W02H5.8">
    <property type="protein sequence ID" value="CE21240"/>
    <property type="gene ID" value="WBGene00020962"/>
</dbReference>
<comment type="catalytic activity">
    <reaction evidence="13">
        <text>D-glyceraldehyde + ATP = D-glyceraldehyde 3-phosphate + ADP + H(+)</text>
        <dbReference type="Rhea" id="RHEA:13941"/>
        <dbReference type="ChEBI" id="CHEBI:15378"/>
        <dbReference type="ChEBI" id="CHEBI:17378"/>
        <dbReference type="ChEBI" id="CHEBI:30616"/>
        <dbReference type="ChEBI" id="CHEBI:59776"/>
        <dbReference type="ChEBI" id="CHEBI:456216"/>
        <dbReference type="EC" id="2.7.1.28"/>
    </reaction>
</comment>
<dbReference type="SMR" id="Q9N5C4"/>
<dbReference type="Reactome" id="R-CEL-70350">
    <property type="pathway name" value="Fructose catabolism"/>
</dbReference>
<evidence type="ECO:0000256" key="15">
    <source>
        <dbReference type="ARBA" id="ARBA00048898"/>
    </source>
</evidence>
<evidence type="ECO:0000256" key="17">
    <source>
        <dbReference type="PIRSR" id="PIRSR612734-2"/>
    </source>
</evidence>
<evidence type="ECO:0000256" key="7">
    <source>
        <dbReference type="ARBA" id="ARBA00022777"/>
    </source>
</evidence>
<dbReference type="GO" id="GO:0019563">
    <property type="term" value="P:glycerol catabolic process"/>
    <property type="evidence" value="ECO:0000318"/>
    <property type="project" value="GO_Central"/>
</dbReference>
<keyword evidence="21" id="KW-1185">Reference proteome</keyword>
<dbReference type="InterPro" id="IPR004007">
    <property type="entry name" value="DhaL_dom"/>
</dbReference>
<dbReference type="EC" id="2.7.1.29" evidence="1"/>
<dbReference type="InParanoid" id="Q9N5C4"/>
<keyword evidence="9" id="KW-0170">Cobalt</keyword>
<evidence type="ECO:0000256" key="8">
    <source>
        <dbReference type="ARBA" id="ARBA00022840"/>
    </source>
</evidence>
<evidence type="ECO:0000256" key="1">
    <source>
        <dbReference type="ARBA" id="ARBA00012107"/>
    </source>
</evidence>
<dbReference type="UCSC" id="W02H5.8">
    <property type="organism name" value="c. elegans"/>
</dbReference>
<evidence type="ECO:0000256" key="2">
    <source>
        <dbReference type="ARBA" id="ARBA00012110"/>
    </source>
</evidence>
<keyword evidence="7" id="KW-0418">Kinase</keyword>
<evidence type="ECO:0000256" key="5">
    <source>
        <dbReference type="ARBA" id="ARBA00022679"/>
    </source>
</evidence>
<feature type="active site" description="Tele-hemiaminal-histidine intermediate" evidence="16">
    <location>
        <position position="219"/>
    </location>
</feature>
<dbReference type="NCBIfam" id="TIGR02361">
    <property type="entry name" value="dak_ATP"/>
    <property type="match status" value="1"/>
</dbReference>
<feature type="domain" description="DhaL" evidence="18">
    <location>
        <begin position="367"/>
        <end position="572"/>
    </location>
</feature>
<dbReference type="SUPFAM" id="SSF82549">
    <property type="entry name" value="DAK1/DegV-like"/>
    <property type="match status" value="1"/>
</dbReference>
<dbReference type="InterPro" id="IPR012734">
    <property type="entry name" value="DhaK_ATP"/>
</dbReference>
<keyword evidence="6" id="KW-0547">Nucleotide-binding</keyword>
<dbReference type="Gene3D" id="1.25.40.340">
    <property type="match status" value="1"/>
</dbReference>
<dbReference type="Pfam" id="PF02734">
    <property type="entry name" value="Dak2"/>
    <property type="match status" value="1"/>
</dbReference>
<organism evidence="20 21">
    <name type="scientific">Caenorhabditis elegans</name>
    <dbReference type="NCBI Taxonomy" id="6239"/>
    <lineage>
        <taxon>Eukaryota</taxon>
        <taxon>Metazoa</taxon>
        <taxon>Ecdysozoa</taxon>
        <taxon>Nematoda</taxon>
        <taxon>Chromadorea</taxon>
        <taxon>Rhabditida</taxon>
        <taxon>Rhabditina</taxon>
        <taxon>Rhabditomorpha</taxon>
        <taxon>Rhabditoidea</taxon>
        <taxon>Rhabditidae</taxon>
        <taxon>Peloderinae</taxon>
        <taxon>Caenorhabditis</taxon>
    </lineage>
</organism>
<evidence type="ECO:0000313" key="20">
    <source>
        <dbReference type="EMBL" id="CCD71686.1"/>
    </source>
</evidence>
<dbReference type="STRING" id="6239.W02H5.8.2"/>
<dbReference type="SUPFAM" id="SSF101473">
    <property type="entry name" value="DhaL-like"/>
    <property type="match status" value="1"/>
</dbReference>
<dbReference type="GeneID" id="178730"/>
<dbReference type="Bgee" id="WBGene00020962">
    <property type="expression patterns" value="Expressed in adult organism and 2 other cell types or tissues"/>
</dbReference>
<name>Q9N5C4_CAEEL</name>
<dbReference type="HOGENOM" id="CLU_017054_6_2_1"/>
<evidence type="ECO:0000313" key="22">
    <source>
        <dbReference type="WormBase" id="W02H5.8"/>
    </source>
</evidence>
<dbReference type="PANTHER" id="PTHR28629:SF4">
    <property type="entry name" value="TRIOKINASE_FMN CYCLASE"/>
    <property type="match status" value="1"/>
</dbReference>
<evidence type="ECO:0000256" key="13">
    <source>
        <dbReference type="ARBA" id="ARBA00047974"/>
    </source>
</evidence>
<dbReference type="PaxDb" id="6239-W02H5.8"/>
<feature type="binding site" evidence="17">
    <location>
        <begin position="55"/>
        <end position="58"/>
    </location>
    <ligand>
        <name>substrate</name>
    </ligand>
</feature>
<evidence type="ECO:0000256" key="9">
    <source>
        <dbReference type="ARBA" id="ARBA00023285"/>
    </source>
</evidence>
<keyword evidence="8" id="KW-0067">ATP-binding</keyword>
<dbReference type="EC" id="4.6.1.15" evidence="3"/>
<dbReference type="NCBIfam" id="NF011049">
    <property type="entry name" value="PRK14479.1"/>
    <property type="match status" value="1"/>
</dbReference>
<evidence type="ECO:0000313" key="21">
    <source>
        <dbReference type="Proteomes" id="UP000001940"/>
    </source>
</evidence>
<protein>
    <recommendedName>
        <fullName evidence="4">Triokinase/FMN cyclase</fullName>
        <ecNumber evidence="2">2.7.1.28</ecNumber>
        <ecNumber evidence="1">2.7.1.29</ecNumber>
        <ecNumber evidence="3">4.6.1.15</ecNumber>
    </recommendedName>
    <alternativeName>
        <fullName evidence="10">Bifunctional ATP-dependent dihydroxyacetone kinase/FAD-AMP lyase (cyclizing)</fullName>
    </alternativeName>
</protein>
<dbReference type="AGR" id="WB:WBGene00020962"/>
<comment type="catalytic activity">
    <reaction evidence="15">
        <text>dihydroxyacetone + ATP = dihydroxyacetone phosphate + ADP + H(+)</text>
        <dbReference type="Rhea" id="RHEA:15773"/>
        <dbReference type="ChEBI" id="CHEBI:15378"/>
        <dbReference type="ChEBI" id="CHEBI:16016"/>
        <dbReference type="ChEBI" id="CHEBI:30616"/>
        <dbReference type="ChEBI" id="CHEBI:57642"/>
        <dbReference type="ChEBI" id="CHEBI:456216"/>
        <dbReference type="EC" id="2.7.1.29"/>
    </reaction>
</comment>
<evidence type="ECO:0007829" key="23">
    <source>
        <dbReference type="PeptideAtlas" id="Q9N5C4"/>
    </source>
</evidence>
<evidence type="ECO:0000256" key="12">
    <source>
        <dbReference type="ARBA" id="ARBA00046681"/>
    </source>
</evidence>
<dbReference type="Gene3D" id="3.30.1180.20">
    <property type="entry name" value="Dihydroxyacetone kinase, domain 2"/>
    <property type="match status" value="1"/>
</dbReference>
<dbReference type="InterPro" id="IPR050861">
    <property type="entry name" value="Dihydroxyacetone_Kinase"/>
</dbReference>
<dbReference type="GO" id="GO:0004371">
    <property type="term" value="F:glycerone kinase activity"/>
    <property type="evidence" value="ECO:0000318"/>
    <property type="project" value="GO_Central"/>
</dbReference>
<dbReference type="SMART" id="SM01120">
    <property type="entry name" value="Dak2"/>
    <property type="match status" value="1"/>
</dbReference>
<dbReference type="FunFam" id="1.25.40.340:FF:000001">
    <property type="entry name" value="Dihydroxyacetone kinase 1"/>
    <property type="match status" value="1"/>
</dbReference>
<dbReference type="Proteomes" id="UP000001940">
    <property type="component" value="Chromosome V"/>
</dbReference>
<dbReference type="PANTHER" id="PTHR28629">
    <property type="entry name" value="TRIOKINASE/FMN CYCLASE"/>
    <property type="match status" value="1"/>
</dbReference>
<dbReference type="GO" id="GO:0005524">
    <property type="term" value="F:ATP binding"/>
    <property type="evidence" value="ECO:0007669"/>
    <property type="project" value="UniProtKB-KW"/>
</dbReference>